<reference evidence="2" key="1">
    <citation type="journal article" date="2023" name="Front. Plant Sci.">
        <title>Chromosomal-level genome assembly of Melastoma candidum provides insights into trichome evolution.</title>
        <authorList>
            <person name="Zhong Y."/>
            <person name="Wu W."/>
            <person name="Sun C."/>
            <person name="Zou P."/>
            <person name="Liu Y."/>
            <person name="Dai S."/>
            <person name="Zhou R."/>
        </authorList>
    </citation>
    <scope>NUCLEOTIDE SEQUENCE [LARGE SCALE GENOMIC DNA]</scope>
</reference>
<organism evidence="1 2">
    <name type="scientific">Melastoma candidum</name>
    <dbReference type="NCBI Taxonomy" id="119954"/>
    <lineage>
        <taxon>Eukaryota</taxon>
        <taxon>Viridiplantae</taxon>
        <taxon>Streptophyta</taxon>
        <taxon>Embryophyta</taxon>
        <taxon>Tracheophyta</taxon>
        <taxon>Spermatophyta</taxon>
        <taxon>Magnoliopsida</taxon>
        <taxon>eudicotyledons</taxon>
        <taxon>Gunneridae</taxon>
        <taxon>Pentapetalae</taxon>
        <taxon>rosids</taxon>
        <taxon>malvids</taxon>
        <taxon>Myrtales</taxon>
        <taxon>Melastomataceae</taxon>
        <taxon>Melastomatoideae</taxon>
        <taxon>Melastomateae</taxon>
        <taxon>Melastoma</taxon>
    </lineage>
</organism>
<name>A0ACB9R696_9MYRT</name>
<keyword evidence="2" id="KW-1185">Reference proteome</keyword>
<protein>
    <submittedName>
        <fullName evidence="1">Uncharacterized protein</fullName>
    </submittedName>
</protein>
<accession>A0ACB9R696</accession>
<gene>
    <name evidence="1" type="ORF">MLD38_012411</name>
</gene>
<dbReference type="Proteomes" id="UP001057402">
    <property type="component" value="Chromosome 4"/>
</dbReference>
<proteinExistence type="predicted"/>
<comment type="caution">
    <text evidence="1">The sequence shown here is derived from an EMBL/GenBank/DDBJ whole genome shotgun (WGS) entry which is preliminary data.</text>
</comment>
<sequence length="133" mass="14106">MSGLPALVPSSLLLSCSALLISSLVSNSHFFSSCLVEIMAFLCPLFVEMFLVPFALFTLWGGFIVGGSPGTRRGAVLGVCSNVLDKLRLNADEGIGVHLDASFEGSEVCRIIFEVVDLESGQHGTGNDRSRLA</sequence>
<evidence type="ECO:0000313" key="2">
    <source>
        <dbReference type="Proteomes" id="UP001057402"/>
    </source>
</evidence>
<dbReference type="EMBL" id="CM042883">
    <property type="protein sequence ID" value="KAI4374410.1"/>
    <property type="molecule type" value="Genomic_DNA"/>
</dbReference>
<evidence type="ECO:0000313" key="1">
    <source>
        <dbReference type="EMBL" id="KAI4374410.1"/>
    </source>
</evidence>